<dbReference type="PANTHER" id="PTHR47469:SF2">
    <property type="entry name" value="OS06G0597600 PROTEIN"/>
    <property type="match status" value="1"/>
</dbReference>
<dbReference type="AlphaFoldDB" id="A0A1G7SEW4"/>
<feature type="domain" description="2,6-dihydroxypyridine 3-monooxygenase substrate binding" evidence="1">
    <location>
        <begin position="172"/>
        <end position="299"/>
    </location>
</feature>
<sequence length="401" mass="43183">MTTPSGRATSTRVAVVGGSIGGMTAAGLLRDAGYQVDVYERSPGPLSGLGTGIVVQPELVRFLLERTTTTLEDISVPSSSMKYVDASSGALIGATDDSWRFTSYNALYHRLLENFGLERYHFSCNLEQVVDHGDQVDLTFSSGETAQADLVVLADGGASAGRRQLLGVTPEYAGYVTWRGLAELDALSASTRDYFDDTFTYGLLDDGHLIAYPIPVVDAEGQTRRALNYQWYWNVPAGPALDELMTDRNGVRRPTSVHHHDLRPELLAEFHSRASERLTDTFVELLHAAREPFVTVIADADVPQMRVGRCVLIGDAAVTPRPHAAAGGAKAAADAWALVAALTDGGDDLDGALTKWEAQQLPVGRAYLQKVRRMADVLQHGGRFTPGDPANRFGLPTVVAG</sequence>
<dbReference type="Pfam" id="PF22607">
    <property type="entry name" value="FAD_binding-like"/>
    <property type="match status" value="1"/>
</dbReference>
<keyword evidence="2" id="KW-0560">Oxidoreductase</keyword>
<reference evidence="3" key="1">
    <citation type="submission" date="2016-10" db="EMBL/GenBank/DDBJ databases">
        <authorList>
            <person name="Varghese N."/>
            <person name="Submissions S."/>
        </authorList>
    </citation>
    <scope>NUCLEOTIDE SEQUENCE [LARGE SCALE GENOMIC DNA]</scope>
    <source>
        <strain evidence="3">DSM 44526</strain>
    </source>
</reference>
<dbReference type="EMBL" id="FNCF01000003">
    <property type="protein sequence ID" value="SDG20740.1"/>
    <property type="molecule type" value="Genomic_DNA"/>
</dbReference>
<dbReference type="SUPFAM" id="SSF54373">
    <property type="entry name" value="FAD-linked reductases, C-terminal domain"/>
    <property type="match status" value="1"/>
</dbReference>
<protein>
    <submittedName>
        <fullName evidence="2">2,6-dihydroxypyridine 3-monooxygenase</fullName>
    </submittedName>
</protein>
<keyword evidence="3" id="KW-1185">Reference proteome</keyword>
<dbReference type="InterPro" id="IPR053212">
    <property type="entry name" value="DHP_3-monooxygenase"/>
</dbReference>
<name>A0A1G7SEW4_9ACTN</name>
<evidence type="ECO:0000313" key="3">
    <source>
        <dbReference type="Proteomes" id="UP000198863"/>
    </source>
</evidence>
<dbReference type="RefSeq" id="WP_091062012.1">
    <property type="nucleotide sequence ID" value="NZ_FNCF01000003.1"/>
</dbReference>
<dbReference type="SUPFAM" id="SSF51905">
    <property type="entry name" value="FAD/NAD(P)-binding domain"/>
    <property type="match status" value="1"/>
</dbReference>
<dbReference type="Gene3D" id="3.50.50.60">
    <property type="entry name" value="FAD/NAD(P)-binding domain"/>
    <property type="match status" value="2"/>
</dbReference>
<dbReference type="InterPro" id="IPR054707">
    <property type="entry name" value="DhpH_subs-bd"/>
</dbReference>
<dbReference type="PANTHER" id="PTHR47469">
    <property type="entry name" value="MONOOXYGENASE-LIKE"/>
    <property type="match status" value="1"/>
</dbReference>
<organism evidence="2 3">
    <name type="scientific">Klenkia brasiliensis</name>
    <dbReference type="NCBI Taxonomy" id="333142"/>
    <lineage>
        <taxon>Bacteria</taxon>
        <taxon>Bacillati</taxon>
        <taxon>Actinomycetota</taxon>
        <taxon>Actinomycetes</taxon>
        <taxon>Geodermatophilales</taxon>
        <taxon>Geodermatophilaceae</taxon>
        <taxon>Klenkia</taxon>
    </lineage>
</organism>
<dbReference type="Proteomes" id="UP000198863">
    <property type="component" value="Unassembled WGS sequence"/>
</dbReference>
<dbReference type="OrthoDB" id="9782160at2"/>
<proteinExistence type="predicted"/>
<dbReference type="PRINTS" id="PR00420">
    <property type="entry name" value="RNGMNOXGNASE"/>
</dbReference>
<dbReference type="NCBIfam" id="NF005566">
    <property type="entry name" value="PRK07236.1"/>
    <property type="match status" value="1"/>
</dbReference>
<gene>
    <name evidence="2" type="ORF">SAMN05660324_1968</name>
</gene>
<keyword evidence="2" id="KW-0503">Monooxygenase</keyword>
<accession>A0A1G7SEW4</accession>
<dbReference type="Pfam" id="PF13450">
    <property type="entry name" value="NAD_binding_8"/>
    <property type="match status" value="1"/>
</dbReference>
<evidence type="ECO:0000313" key="2">
    <source>
        <dbReference type="EMBL" id="SDG20740.1"/>
    </source>
</evidence>
<dbReference type="InterPro" id="IPR036188">
    <property type="entry name" value="FAD/NAD-bd_sf"/>
</dbReference>
<dbReference type="GO" id="GO:0004497">
    <property type="term" value="F:monooxygenase activity"/>
    <property type="evidence" value="ECO:0007669"/>
    <property type="project" value="UniProtKB-KW"/>
</dbReference>
<evidence type="ECO:0000259" key="1">
    <source>
        <dbReference type="Pfam" id="PF22607"/>
    </source>
</evidence>